<dbReference type="EMBL" id="NAJL01000014">
    <property type="protein sequence ID" value="TKA29518.1"/>
    <property type="molecule type" value="Genomic_DNA"/>
</dbReference>
<dbReference type="OrthoDB" id="3648309at2759"/>
<evidence type="ECO:0000313" key="8">
    <source>
        <dbReference type="EMBL" id="TKA29518.1"/>
    </source>
</evidence>
<feature type="transmembrane region" description="Helical" evidence="7">
    <location>
        <begin position="65"/>
        <end position="89"/>
    </location>
</feature>
<comment type="caution">
    <text evidence="8">The sequence shown here is derived from an EMBL/GenBank/DDBJ whole genome shotgun (WGS) entry which is preliminary data.</text>
</comment>
<dbReference type="Pfam" id="PF01184">
    <property type="entry name" value="Gpr1_Fun34_YaaH"/>
    <property type="match status" value="1"/>
</dbReference>
<dbReference type="PANTHER" id="PTHR31123:SF4">
    <property type="entry name" value="PROTEIN ALCS"/>
    <property type="match status" value="1"/>
</dbReference>
<reference evidence="8 9" key="1">
    <citation type="submission" date="2017-03" db="EMBL/GenBank/DDBJ databases">
        <title>Genomes of endolithic fungi from Antarctica.</title>
        <authorList>
            <person name="Coleine C."/>
            <person name="Masonjones S."/>
            <person name="Stajich J.E."/>
        </authorList>
    </citation>
    <scope>NUCLEOTIDE SEQUENCE [LARGE SCALE GENOMIC DNA]</scope>
    <source>
        <strain evidence="8 9">CCFEE 6315</strain>
    </source>
</reference>
<keyword evidence="4 7" id="KW-1133">Transmembrane helix</keyword>
<dbReference type="Proteomes" id="UP000308549">
    <property type="component" value="Unassembled WGS sequence"/>
</dbReference>
<evidence type="ECO:0000256" key="2">
    <source>
        <dbReference type="ARBA" id="ARBA00005587"/>
    </source>
</evidence>
<dbReference type="PANTHER" id="PTHR31123">
    <property type="entry name" value="ACCUMULATION OF DYADS PROTEIN 2-RELATED"/>
    <property type="match status" value="1"/>
</dbReference>
<feature type="compositionally biased region" description="Low complexity" evidence="6">
    <location>
        <begin position="19"/>
        <end position="29"/>
    </location>
</feature>
<comment type="subcellular location">
    <subcellularLocation>
        <location evidence="1">Membrane</location>
        <topology evidence="1">Multi-pass membrane protein</topology>
    </subcellularLocation>
</comment>
<evidence type="ECO:0000256" key="3">
    <source>
        <dbReference type="ARBA" id="ARBA00022692"/>
    </source>
</evidence>
<accession>A0A4U0U3L6</accession>
<evidence type="ECO:0000256" key="7">
    <source>
        <dbReference type="SAM" id="Phobius"/>
    </source>
</evidence>
<keyword evidence="9" id="KW-1185">Reference proteome</keyword>
<proteinExistence type="inferred from homology"/>
<dbReference type="AlphaFoldDB" id="A0A4U0U3L6"/>
<dbReference type="InterPro" id="IPR051633">
    <property type="entry name" value="AceTr"/>
</dbReference>
<feature type="region of interest" description="Disordered" evidence="6">
    <location>
        <begin position="1"/>
        <end position="29"/>
    </location>
</feature>
<evidence type="ECO:0000256" key="6">
    <source>
        <dbReference type="SAM" id="MobiDB-lite"/>
    </source>
</evidence>
<dbReference type="GO" id="GO:0015123">
    <property type="term" value="F:acetate transmembrane transporter activity"/>
    <property type="evidence" value="ECO:0007669"/>
    <property type="project" value="TreeGrafter"/>
</dbReference>
<evidence type="ECO:0000256" key="5">
    <source>
        <dbReference type="ARBA" id="ARBA00023136"/>
    </source>
</evidence>
<evidence type="ECO:0000256" key="4">
    <source>
        <dbReference type="ARBA" id="ARBA00022989"/>
    </source>
</evidence>
<keyword evidence="5 7" id="KW-0472">Membrane</keyword>
<comment type="similarity">
    <text evidence="2">Belongs to the acetate uptake transporter (AceTr) (TC 2.A.96) family.</text>
</comment>
<name>A0A4U0U3L6_9PEZI</name>
<evidence type="ECO:0000256" key="1">
    <source>
        <dbReference type="ARBA" id="ARBA00004141"/>
    </source>
</evidence>
<evidence type="ECO:0000313" key="9">
    <source>
        <dbReference type="Proteomes" id="UP000308549"/>
    </source>
</evidence>
<protein>
    <submittedName>
        <fullName evidence="8">Uncharacterized protein</fullName>
    </submittedName>
</protein>
<dbReference type="InterPro" id="IPR000791">
    <property type="entry name" value="Gpr1/Fun34/SatP-like"/>
</dbReference>
<organism evidence="8 9">
    <name type="scientific">Salinomyces thailandicus</name>
    <dbReference type="NCBI Taxonomy" id="706561"/>
    <lineage>
        <taxon>Eukaryota</taxon>
        <taxon>Fungi</taxon>
        <taxon>Dikarya</taxon>
        <taxon>Ascomycota</taxon>
        <taxon>Pezizomycotina</taxon>
        <taxon>Dothideomycetes</taxon>
        <taxon>Dothideomycetidae</taxon>
        <taxon>Mycosphaerellales</taxon>
        <taxon>Teratosphaeriaceae</taxon>
        <taxon>Salinomyces</taxon>
    </lineage>
</organism>
<gene>
    <name evidence="8" type="ORF">B0A50_03531</name>
</gene>
<sequence length="278" mass="30044">MSEKQDFESGGSGQHEIQQQDGGPLGQPLSRQMTVALTPEQYERLFFQPNAPKGDLAKRLGNPSLLGLLGFLGCYTSTILILVQFQGAIPPYSLMGLSGDYYFLGVLAMVLAGVGEFVLGNTFPMTVFIIYGVHWGSLAYVQDASHAIVGSFEEYGGANGAVYNSSQGFHNVTMCLVSFIFMLGCLRVNLLFVLLFLGLVMLFAFIAAADFAVPTATTADDLAHIEYLLKIGGGFGFVGLICGWYLAIIEVCECVKIPCPLPVFDLSSKIFPTKKKES</sequence>
<feature type="transmembrane region" description="Helical" evidence="7">
    <location>
        <begin position="188"/>
        <end position="207"/>
    </location>
</feature>
<feature type="transmembrane region" description="Helical" evidence="7">
    <location>
        <begin position="227"/>
        <end position="247"/>
    </location>
</feature>
<keyword evidence="3 7" id="KW-0812">Transmembrane</keyword>
<feature type="transmembrane region" description="Helical" evidence="7">
    <location>
        <begin position="101"/>
        <end position="119"/>
    </location>
</feature>
<dbReference type="GO" id="GO:0005886">
    <property type="term" value="C:plasma membrane"/>
    <property type="evidence" value="ECO:0007669"/>
    <property type="project" value="TreeGrafter"/>
</dbReference>